<evidence type="ECO:0000313" key="3">
    <source>
        <dbReference type="Proteomes" id="UP000053617"/>
    </source>
</evidence>
<keyword evidence="1" id="KW-0812">Transmembrane</keyword>
<evidence type="ECO:0008006" key="4">
    <source>
        <dbReference type="Google" id="ProtNLM"/>
    </source>
</evidence>
<dbReference type="Proteomes" id="UP000053617">
    <property type="component" value="Unassembled WGS sequence"/>
</dbReference>
<proteinExistence type="predicted"/>
<organism evidence="2 3">
    <name type="scientific">Rhinocladiella mackenziei CBS 650.93</name>
    <dbReference type="NCBI Taxonomy" id="1442369"/>
    <lineage>
        <taxon>Eukaryota</taxon>
        <taxon>Fungi</taxon>
        <taxon>Dikarya</taxon>
        <taxon>Ascomycota</taxon>
        <taxon>Pezizomycotina</taxon>
        <taxon>Eurotiomycetes</taxon>
        <taxon>Chaetothyriomycetidae</taxon>
        <taxon>Chaetothyriales</taxon>
        <taxon>Herpotrichiellaceae</taxon>
        <taxon>Rhinocladiella</taxon>
    </lineage>
</organism>
<accession>A0A0D2FIY3</accession>
<dbReference type="GeneID" id="25295952"/>
<dbReference type="HOGENOM" id="CLU_2813790_0_0_1"/>
<name>A0A0D2FIY3_9EURO</name>
<dbReference type="AlphaFoldDB" id="A0A0D2FIY3"/>
<reference evidence="2 3" key="1">
    <citation type="submission" date="2015-01" db="EMBL/GenBank/DDBJ databases">
        <title>The Genome Sequence of Rhinocladiella mackenzie CBS 650.93.</title>
        <authorList>
            <consortium name="The Broad Institute Genomics Platform"/>
            <person name="Cuomo C."/>
            <person name="de Hoog S."/>
            <person name="Gorbushina A."/>
            <person name="Stielow B."/>
            <person name="Teixiera M."/>
            <person name="Abouelleil A."/>
            <person name="Chapman S.B."/>
            <person name="Priest M."/>
            <person name="Young S.K."/>
            <person name="Wortman J."/>
            <person name="Nusbaum C."/>
            <person name="Birren B."/>
        </authorList>
    </citation>
    <scope>NUCLEOTIDE SEQUENCE [LARGE SCALE GENOMIC DNA]</scope>
    <source>
        <strain evidence="2 3">CBS 650.93</strain>
    </source>
</reference>
<dbReference type="VEuPathDB" id="FungiDB:Z518_07881"/>
<keyword evidence="1" id="KW-0472">Membrane</keyword>
<dbReference type="RefSeq" id="XP_013269078.1">
    <property type="nucleotide sequence ID" value="XM_013413624.1"/>
</dbReference>
<keyword evidence="3" id="KW-1185">Reference proteome</keyword>
<evidence type="ECO:0000256" key="1">
    <source>
        <dbReference type="SAM" id="Phobius"/>
    </source>
</evidence>
<feature type="transmembrane region" description="Helical" evidence="1">
    <location>
        <begin position="7"/>
        <end position="24"/>
    </location>
</feature>
<protein>
    <recommendedName>
        <fullName evidence="4">Major facilitator superfamily (MFS) profile domain-containing protein</fullName>
    </recommendedName>
</protein>
<gene>
    <name evidence="2" type="ORF">Z518_07881</name>
</gene>
<sequence>MLGLSKYPLFCLAYIMFGSSFYGYDSGRNHYLFLAYESFLTYFKFNANTIGSFNSAYYAACVVGSFR</sequence>
<evidence type="ECO:0000313" key="2">
    <source>
        <dbReference type="EMBL" id="KIX01942.1"/>
    </source>
</evidence>
<keyword evidence="1" id="KW-1133">Transmembrane helix</keyword>
<dbReference type="EMBL" id="KN847480">
    <property type="protein sequence ID" value="KIX01942.1"/>
    <property type="molecule type" value="Genomic_DNA"/>
</dbReference>